<name>A0ABY2BNJ1_9ACTN</name>
<accession>A0ABY2BNJ1</accession>
<feature type="region of interest" description="Disordered" evidence="1">
    <location>
        <begin position="151"/>
        <end position="172"/>
    </location>
</feature>
<sequence>MAVGALAGALALAGCGGGNDAGTSAGGAGAAAGGAGSTGAVAVKNVDGVGMALVDSAGKTLYFTDQDTAGSIKCTAACLGFWFPASGNGVAGGAVAGLSTVHRPDNGQDQLTFEGKPLYTFKLDTGPGQHEGQNAQDSFGGTTFTWHAATTSAAAPTTTEAPPANTGGGYGY</sequence>
<evidence type="ECO:0000256" key="1">
    <source>
        <dbReference type="SAM" id="MobiDB-lite"/>
    </source>
</evidence>
<reference evidence="2 3" key="1">
    <citation type="journal article" date="2015" name="Stand. Genomic Sci.">
        <title>Genomic Encyclopedia of Bacterial and Archaeal Type Strains, Phase III: the genomes of soil and plant-associated and newly described type strains.</title>
        <authorList>
            <person name="Whitman W.B."/>
            <person name="Woyke T."/>
            <person name="Klenk H.P."/>
            <person name="Zhou Y."/>
            <person name="Lilburn T.G."/>
            <person name="Beck B.J."/>
            <person name="De Vos P."/>
            <person name="Vandamme P."/>
            <person name="Eisen J.A."/>
            <person name="Garrity G."/>
            <person name="Hugenholtz P."/>
            <person name="Kyrpides N.C."/>
        </authorList>
    </citation>
    <scope>NUCLEOTIDE SEQUENCE [LARGE SCALE GENOMIC DNA]</scope>
    <source>
        <strain evidence="2 3">VKM Ac-2538</strain>
    </source>
</reference>
<proteinExistence type="predicted"/>
<organism evidence="2 3">
    <name type="scientific">Kribbella orskensis</name>
    <dbReference type="NCBI Taxonomy" id="2512216"/>
    <lineage>
        <taxon>Bacteria</taxon>
        <taxon>Bacillati</taxon>
        <taxon>Actinomycetota</taxon>
        <taxon>Actinomycetes</taxon>
        <taxon>Propionibacteriales</taxon>
        <taxon>Kribbellaceae</taxon>
        <taxon>Kribbella</taxon>
    </lineage>
</organism>
<feature type="compositionally biased region" description="Low complexity" evidence="1">
    <location>
        <begin position="151"/>
        <end position="165"/>
    </location>
</feature>
<dbReference type="InterPro" id="IPR005297">
    <property type="entry name" value="Lipoprotein_repeat"/>
</dbReference>
<keyword evidence="2" id="KW-0449">Lipoprotein</keyword>
<dbReference type="EMBL" id="SLWM01000004">
    <property type="protein sequence ID" value="TCO25709.1"/>
    <property type="molecule type" value="Genomic_DNA"/>
</dbReference>
<dbReference type="Pfam" id="PF03640">
    <property type="entry name" value="Lipoprotein_15"/>
    <property type="match status" value="2"/>
</dbReference>
<dbReference type="Proteomes" id="UP000295818">
    <property type="component" value="Unassembled WGS sequence"/>
</dbReference>
<dbReference type="PANTHER" id="PTHR39335:SF1">
    <property type="entry name" value="BLL4220 PROTEIN"/>
    <property type="match status" value="1"/>
</dbReference>
<keyword evidence="3" id="KW-1185">Reference proteome</keyword>
<evidence type="ECO:0000313" key="3">
    <source>
        <dbReference type="Proteomes" id="UP000295818"/>
    </source>
</evidence>
<gene>
    <name evidence="2" type="ORF">EV644_104213</name>
</gene>
<dbReference type="PANTHER" id="PTHR39335">
    <property type="entry name" value="BLL4220 PROTEIN"/>
    <property type="match status" value="1"/>
</dbReference>
<evidence type="ECO:0000313" key="2">
    <source>
        <dbReference type="EMBL" id="TCO25709.1"/>
    </source>
</evidence>
<comment type="caution">
    <text evidence="2">The sequence shown here is derived from an EMBL/GenBank/DDBJ whole genome shotgun (WGS) entry which is preliminary data.</text>
</comment>
<protein>
    <submittedName>
        <fullName evidence="2">Lipoprotein with Yx(FWY)xxD motif</fullName>
    </submittedName>
</protein>